<evidence type="ECO:0000256" key="4">
    <source>
        <dbReference type="RuleBase" id="RU003733"/>
    </source>
</evidence>
<gene>
    <name evidence="7" type="primary">xylB_1</name>
    <name evidence="7" type="ORF">ACWI_07400</name>
    <name evidence="8" type="ORF">LNN31_14220</name>
</gene>
<evidence type="ECO:0000256" key="1">
    <source>
        <dbReference type="ARBA" id="ARBA00009156"/>
    </source>
</evidence>
<protein>
    <submittedName>
        <fullName evidence="7">Xylulose kinase</fullName>
        <ecNumber evidence="7">2.7.1.17</ecNumber>
    </submittedName>
</protein>
<dbReference type="InterPro" id="IPR018484">
    <property type="entry name" value="FGGY_N"/>
</dbReference>
<evidence type="ECO:0000256" key="2">
    <source>
        <dbReference type="ARBA" id="ARBA00022679"/>
    </source>
</evidence>
<comment type="similarity">
    <text evidence="1 4">Belongs to the FGGY kinase family.</text>
</comment>
<dbReference type="InterPro" id="IPR050406">
    <property type="entry name" value="FGGY_Carb_Kinase"/>
</dbReference>
<dbReference type="PROSITE" id="PS00445">
    <property type="entry name" value="FGGY_KINASES_2"/>
    <property type="match status" value="1"/>
</dbReference>
<reference evidence="8" key="2">
    <citation type="submission" date="2021-11" db="EMBL/GenBank/DDBJ databases">
        <title>Isoprene-degrading acetogen.</title>
        <authorList>
            <person name="Yang Y."/>
            <person name="Jin H."/>
            <person name="Yan J."/>
        </authorList>
    </citation>
    <scope>NUCLEOTIDE SEQUENCE</scope>
    <source>
        <strain evidence="8">Berkeley</strain>
    </source>
</reference>
<dbReference type="InterPro" id="IPR018485">
    <property type="entry name" value="FGGY_C"/>
</dbReference>
<feature type="domain" description="Carbohydrate kinase FGGY N-terminal" evidence="5">
    <location>
        <begin position="4"/>
        <end position="250"/>
    </location>
</feature>
<dbReference type="PANTHER" id="PTHR43095:SF5">
    <property type="entry name" value="XYLULOSE KINASE"/>
    <property type="match status" value="1"/>
</dbReference>
<dbReference type="STRING" id="52694.ACWI_07400"/>
<evidence type="ECO:0000313" key="9">
    <source>
        <dbReference type="Proteomes" id="UP000176244"/>
    </source>
</evidence>
<dbReference type="AlphaFoldDB" id="A0A1F2PKB7"/>
<proteinExistence type="inferred from homology"/>
<dbReference type="InterPro" id="IPR018483">
    <property type="entry name" value="Carb_kinase_FGGY_CS"/>
</dbReference>
<dbReference type="GO" id="GO:0004856">
    <property type="term" value="F:D-xylulokinase activity"/>
    <property type="evidence" value="ECO:0007669"/>
    <property type="project" value="UniProtKB-EC"/>
</dbReference>
<dbReference type="Pfam" id="PF02782">
    <property type="entry name" value="FGGY_C"/>
    <property type="match status" value="1"/>
</dbReference>
<keyword evidence="2 4" id="KW-0808">Transferase</keyword>
<dbReference type="InterPro" id="IPR043129">
    <property type="entry name" value="ATPase_NBD"/>
</dbReference>
<evidence type="ECO:0000313" key="10">
    <source>
        <dbReference type="Proteomes" id="UP001163550"/>
    </source>
</evidence>
<organism evidence="7 9">
    <name type="scientific">Acetobacterium wieringae</name>
    <dbReference type="NCBI Taxonomy" id="52694"/>
    <lineage>
        <taxon>Bacteria</taxon>
        <taxon>Bacillati</taxon>
        <taxon>Bacillota</taxon>
        <taxon>Clostridia</taxon>
        <taxon>Eubacteriales</taxon>
        <taxon>Eubacteriaceae</taxon>
        <taxon>Acetobacterium</taxon>
    </lineage>
</organism>
<reference evidence="7 9" key="1">
    <citation type="submission" date="2015-09" db="EMBL/GenBank/DDBJ databases">
        <title>Genome sequence of Acetobacterium wieringae DSM 1911.</title>
        <authorList>
            <person name="Poehlein A."/>
            <person name="Bengelsdorf F.R."/>
            <person name="Schiel-Bengelsdorf B."/>
            <person name="Duerre P."/>
            <person name="Daniel R."/>
        </authorList>
    </citation>
    <scope>NUCLEOTIDE SEQUENCE [LARGE SCALE GENOMIC DNA]</scope>
    <source>
        <strain evidence="7 9">DSM 1911</strain>
    </source>
</reference>
<dbReference type="Pfam" id="PF00370">
    <property type="entry name" value="FGGY_N"/>
    <property type="match status" value="1"/>
</dbReference>
<dbReference type="RefSeq" id="WP_070370095.1">
    <property type="nucleotide sequence ID" value="NZ_CABIIK010000056.1"/>
</dbReference>
<evidence type="ECO:0000259" key="5">
    <source>
        <dbReference type="Pfam" id="PF00370"/>
    </source>
</evidence>
<dbReference type="InterPro" id="IPR000577">
    <property type="entry name" value="Carb_kinase_FGGY"/>
</dbReference>
<dbReference type="EMBL" id="CP087994">
    <property type="protein sequence ID" value="UYO61929.1"/>
    <property type="molecule type" value="Genomic_DNA"/>
</dbReference>
<dbReference type="SUPFAM" id="SSF53067">
    <property type="entry name" value="Actin-like ATPase domain"/>
    <property type="match status" value="2"/>
</dbReference>
<dbReference type="Proteomes" id="UP000176244">
    <property type="component" value="Unassembled WGS sequence"/>
</dbReference>
<feature type="domain" description="Carbohydrate kinase FGGY C-terminal" evidence="6">
    <location>
        <begin position="260"/>
        <end position="455"/>
    </location>
</feature>
<dbReference type="EC" id="2.7.1.17" evidence="7"/>
<evidence type="ECO:0000313" key="7">
    <source>
        <dbReference type="EMBL" id="OFV71767.1"/>
    </source>
</evidence>
<evidence type="ECO:0000256" key="3">
    <source>
        <dbReference type="ARBA" id="ARBA00022777"/>
    </source>
</evidence>
<dbReference type="PANTHER" id="PTHR43095">
    <property type="entry name" value="SUGAR KINASE"/>
    <property type="match status" value="1"/>
</dbReference>
<dbReference type="CDD" id="cd07779">
    <property type="entry name" value="ASKHA_NBD_FGGY_YgcE-like"/>
    <property type="match status" value="1"/>
</dbReference>
<dbReference type="Gene3D" id="3.30.420.40">
    <property type="match status" value="2"/>
</dbReference>
<accession>A0A1F2PKB7</accession>
<evidence type="ECO:0000259" key="6">
    <source>
        <dbReference type="Pfam" id="PF02782"/>
    </source>
</evidence>
<evidence type="ECO:0000313" key="8">
    <source>
        <dbReference type="EMBL" id="UYO61929.1"/>
    </source>
</evidence>
<dbReference type="EMBL" id="LKEU01000015">
    <property type="protein sequence ID" value="OFV71767.1"/>
    <property type="molecule type" value="Genomic_DNA"/>
</dbReference>
<name>A0A1F2PKB7_9FIRM</name>
<dbReference type="Proteomes" id="UP001163550">
    <property type="component" value="Chromosome"/>
</dbReference>
<sequence length="513" mass="55963">MGKYLIGIDVGTTGTKAMILDKKGQIYGKGYGEYPCNYPNPNWVEQDVDLLVEETFKACKQAVTSSGLDPKEIEAVGFSCQRATFTLVDNNNQAIDAIFYGWQDNRGAEILEEAMALVDPDTFFKSTGMPMAPTFTFIKLLWLMKKKPELYEKTKYVAMMPEYIQYCFGADDFYCEVTNACTSGYLNPNTMDWADNIIDAFGFDKTKFPKLVKPGDIVGKVTPATAEKTGLAVGTLLVAGSGDQQCAAIGAGVIEDGYASLTLGTAGLLVVGTKNLVLEDVPGVMATSSASLGLYNLEGIQLGAASSYRWARDELAEIEVAFGKKTGIDPYEVMDYHIQKSPVGSKGIVFMPFLTGSGYPYWNPEAKGIFAGLTFAHSKSDMIRSVMEGITLESKDMYETMKKSGLLLKQLAITGGATKSAAWRQIIADMFGVPIRKLEIPDATIVGAAVIAGVGAGWFNDVTEGVNSMVRYLETIEPVPENVKKYNDIYDIYKNLYSALNDNSIYSQFAKLK</sequence>
<dbReference type="OrthoDB" id="1762170at2"/>
<keyword evidence="10" id="KW-1185">Reference proteome</keyword>
<keyword evidence="3 4" id="KW-0418">Kinase</keyword>
<dbReference type="PIRSF" id="PIRSF000538">
    <property type="entry name" value="GlpK"/>
    <property type="match status" value="1"/>
</dbReference>